<organism evidence="1 2">
    <name type="scientific">Streptomyces mashuensis</name>
    <dbReference type="NCBI Taxonomy" id="33904"/>
    <lineage>
        <taxon>Bacteria</taxon>
        <taxon>Bacillati</taxon>
        <taxon>Actinomycetota</taxon>
        <taxon>Actinomycetes</taxon>
        <taxon>Kitasatosporales</taxon>
        <taxon>Streptomycetaceae</taxon>
        <taxon>Streptomyces</taxon>
    </lineage>
</organism>
<dbReference type="RefSeq" id="WP_190127918.1">
    <property type="nucleotide sequence ID" value="NZ_BNBD01000001.1"/>
</dbReference>
<keyword evidence="2" id="KW-1185">Reference proteome</keyword>
<name>A0A919AW13_9ACTN</name>
<proteinExistence type="predicted"/>
<comment type="caution">
    <text evidence="1">The sequence shown here is derived from an EMBL/GenBank/DDBJ whole genome shotgun (WGS) entry which is preliminary data.</text>
</comment>
<dbReference type="EMBL" id="BNBD01000001">
    <property type="protein sequence ID" value="GHF29220.1"/>
    <property type="molecule type" value="Genomic_DNA"/>
</dbReference>
<evidence type="ECO:0000313" key="2">
    <source>
        <dbReference type="Proteomes" id="UP000638313"/>
    </source>
</evidence>
<evidence type="ECO:0000313" key="1">
    <source>
        <dbReference type="EMBL" id="GHF29220.1"/>
    </source>
</evidence>
<gene>
    <name evidence="1" type="ORF">GCM10010218_07970</name>
</gene>
<dbReference type="AlphaFoldDB" id="A0A919AW13"/>
<sequence length="56" mass="6424">MTQQHQENTAPAPELPRRCLVCAKIKYDRRTAERRGDLPAMRAAATRMGIHLREAH</sequence>
<dbReference type="Proteomes" id="UP000638313">
    <property type="component" value="Unassembled WGS sequence"/>
</dbReference>
<accession>A0A919AW13</accession>
<reference evidence="1" key="1">
    <citation type="journal article" date="2014" name="Int. J. Syst. Evol. Microbiol.">
        <title>Complete genome sequence of Corynebacterium casei LMG S-19264T (=DSM 44701T), isolated from a smear-ripened cheese.</title>
        <authorList>
            <consortium name="US DOE Joint Genome Institute (JGI-PGF)"/>
            <person name="Walter F."/>
            <person name="Albersmeier A."/>
            <person name="Kalinowski J."/>
            <person name="Ruckert C."/>
        </authorList>
    </citation>
    <scope>NUCLEOTIDE SEQUENCE</scope>
    <source>
        <strain evidence="1">JCM 4059</strain>
    </source>
</reference>
<reference evidence="1" key="2">
    <citation type="submission" date="2020-09" db="EMBL/GenBank/DDBJ databases">
        <authorList>
            <person name="Sun Q."/>
            <person name="Ohkuma M."/>
        </authorList>
    </citation>
    <scope>NUCLEOTIDE SEQUENCE</scope>
    <source>
        <strain evidence="1">JCM 4059</strain>
    </source>
</reference>
<protein>
    <submittedName>
        <fullName evidence="1">Uncharacterized protein</fullName>
    </submittedName>
</protein>